<protein>
    <submittedName>
        <fullName evidence="1">Uncharacterized protein</fullName>
    </submittedName>
</protein>
<dbReference type="AlphaFoldDB" id="A0A7K0CHY5"/>
<dbReference type="OrthoDB" id="4241209at2"/>
<evidence type="ECO:0000313" key="2">
    <source>
        <dbReference type="Proteomes" id="UP000466345"/>
    </source>
</evidence>
<reference evidence="1 2" key="1">
    <citation type="submission" date="2019-10" db="EMBL/GenBank/DDBJ databases">
        <title>Streptomyces smaragdinus sp. nov. and Streptomyces fabii sp. nov., isolated from the gut of fungus growing-termite Macrotermes natalensis.</title>
        <authorList>
            <person name="Schwitalla J."/>
            <person name="Benndorf R."/>
            <person name="Martin K."/>
            <person name="De Beer W."/>
            <person name="Kaster A.-K."/>
            <person name="Vollmers J."/>
            <person name="Poulsen M."/>
            <person name="Beemelmanns C."/>
        </authorList>
    </citation>
    <scope>NUCLEOTIDE SEQUENCE [LARGE SCALE GENOMIC DNA]</scope>
    <source>
        <strain evidence="1 2">RB5</strain>
    </source>
</reference>
<organism evidence="1 2">
    <name type="scientific">Streptomyces smaragdinus</name>
    <dbReference type="NCBI Taxonomy" id="2585196"/>
    <lineage>
        <taxon>Bacteria</taxon>
        <taxon>Bacillati</taxon>
        <taxon>Actinomycetota</taxon>
        <taxon>Actinomycetes</taxon>
        <taxon>Kitasatosporales</taxon>
        <taxon>Streptomycetaceae</taxon>
        <taxon>Streptomyces</taxon>
    </lineage>
</organism>
<dbReference type="EMBL" id="WEGJ01000007">
    <property type="protein sequence ID" value="MQY12592.1"/>
    <property type="molecule type" value="Genomic_DNA"/>
</dbReference>
<name>A0A7K0CHY5_9ACTN</name>
<keyword evidence="2" id="KW-1185">Reference proteome</keyword>
<accession>A0A7K0CHY5</accession>
<sequence>MIKDPGLQWPSPFPYDVLAPAGVTPDTTHEEMQDVSFALMEHGLMGTETQTAWHELRSVEQRLLIDLVLFDADPAAEIPALLAALAEEPADAQEPPQVRECLTLRRADFDGLADELRPLEAQAPAIPAVAELERVEPPALLDEFLTFDS</sequence>
<dbReference type="RefSeq" id="WP_153452200.1">
    <property type="nucleotide sequence ID" value="NZ_WEGJ01000007.1"/>
</dbReference>
<evidence type="ECO:0000313" key="1">
    <source>
        <dbReference type="EMBL" id="MQY12592.1"/>
    </source>
</evidence>
<gene>
    <name evidence="1" type="ORF">SRB5_27280</name>
</gene>
<dbReference type="Proteomes" id="UP000466345">
    <property type="component" value="Unassembled WGS sequence"/>
</dbReference>
<proteinExistence type="predicted"/>
<comment type="caution">
    <text evidence="1">The sequence shown here is derived from an EMBL/GenBank/DDBJ whole genome shotgun (WGS) entry which is preliminary data.</text>
</comment>